<organism evidence="2 3">
    <name type="scientific">Holtiella tumoricola</name>
    <dbReference type="NCBI Taxonomy" id="3018743"/>
    <lineage>
        <taxon>Bacteria</taxon>
        <taxon>Bacillati</taxon>
        <taxon>Bacillota</taxon>
        <taxon>Clostridia</taxon>
        <taxon>Lachnospirales</taxon>
        <taxon>Cellulosilyticaceae</taxon>
        <taxon>Holtiella</taxon>
    </lineage>
</organism>
<evidence type="ECO:0000313" key="3">
    <source>
        <dbReference type="Proteomes" id="UP001169242"/>
    </source>
</evidence>
<evidence type="ECO:0008006" key="4">
    <source>
        <dbReference type="Google" id="ProtNLM"/>
    </source>
</evidence>
<keyword evidence="1" id="KW-0812">Transmembrane</keyword>
<evidence type="ECO:0000313" key="2">
    <source>
        <dbReference type="EMBL" id="MDA3733482.1"/>
    </source>
</evidence>
<dbReference type="RefSeq" id="WP_271013299.1">
    <property type="nucleotide sequence ID" value="NZ_JAQIFT010000062.1"/>
</dbReference>
<dbReference type="AlphaFoldDB" id="A0AA42DRQ1"/>
<keyword evidence="3" id="KW-1185">Reference proteome</keyword>
<feature type="transmembrane region" description="Helical" evidence="1">
    <location>
        <begin position="56"/>
        <end position="77"/>
    </location>
</feature>
<evidence type="ECO:0000256" key="1">
    <source>
        <dbReference type="SAM" id="Phobius"/>
    </source>
</evidence>
<comment type="caution">
    <text evidence="2">The sequence shown here is derived from an EMBL/GenBank/DDBJ whole genome shotgun (WGS) entry which is preliminary data.</text>
</comment>
<reference evidence="2" key="1">
    <citation type="journal article" date="2023" name="Int. J. Syst. Evol. Microbiol.">
        <title>&lt;i&gt;Holtiella tumoricola&lt;/i&gt; gen. nov. sp. nov., isolated from a human clinical sample.</title>
        <authorList>
            <person name="Allen-Vercoe E."/>
            <person name="Daigneault M.C."/>
            <person name="Vancuren S.J."/>
            <person name="Cochrane K."/>
            <person name="O'Neal L.L."/>
            <person name="Sankaranarayanan K."/>
            <person name="Lawson P.A."/>
        </authorList>
    </citation>
    <scope>NUCLEOTIDE SEQUENCE</scope>
    <source>
        <strain evidence="2">CC70A</strain>
    </source>
</reference>
<proteinExistence type="predicted"/>
<accession>A0AA42DRQ1</accession>
<dbReference type="EMBL" id="JAQIFT010000062">
    <property type="protein sequence ID" value="MDA3733482.1"/>
    <property type="molecule type" value="Genomic_DNA"/>
</dbReference>
<dbReference type="Proteomes" id="UP001169242">
    <property type="component" value="Unassembled WGS sequence"/>
</dbReference>
<name>A0AA42DRQ1_9FIRM</name>
<keyword evidence="1" id="KW-1133">Transmembrane helix</keyword>
<sequence length="263" mass="29679">MNKQEQDSRIKQVLTDKANGINENGVSFRKIQAAIYEKEQNEMKQGKFSFKNKKKAMIASFCCIALLSGSLIAGTIAKSWIGHGDHRYQTFPTAQKVQKDLGFLPNYVESLPGGFEFVFGGKDESSLVDEQGKSIVDTKGMSLSYAQPGSKDMLTLGAEQIPQQYMTYDHMQVLEDTYKGYTFYFDEQMYKFVPVDYVLTEEDKDAQAAGTLEISYGSDEVTIEQIQSIWWNDGDIRYYIMGSDFGFTADEMVEMAQVVIDAN</sequence>
<gene>
    <name evidence="2" type="ORF">PBV87_18540</name>
</gene>
<keyword evidence="1" id="KW-0472">Membrane</keyword>
<protein>
    <recommendedName>
        <fullName evidence="4">DUF4367 domain-containing protein</fullName>
    </recommendedName>
</protein>